<evidence type="ECO:0000313" key="3">
    <source>
        <dbReference type="Proteomes" id="UP001597399"/>
    </source>
</evidence>
<reference evidence="3" key="1">
    <citation type="journal article" date="2019" name="Int. J. Syst. Evol. Microbiol.">
        <title>The Global Catalogue of Microorganisms (GCM) 10K type strain sequencing project: providing services to taxonomists for standard genome sequencing and annotation.</title>
        <authorList>
            <consortium name="The Broad Institute Genomics Platform"/>
            <consortium name="The Broad Institute Genome Sequencing Center for Infectious Disease"/>
            <person name="Wu L."/>
            <person name="Ma J."/>
        </authorList>
    </citation>
    <scope>NUCLEOTIDE SEQUENCE [LARGE SCALE GENOMIC DNA]</scope>
    <source>
        <strain evidence="3">TISTR 2466</strain>
    </source>
</reference>
<dbReference type="PROSITE" id="PS51186">
    <property type="entry name" value="GNAT"/>
    <property type="match status" value="1"/>
</dbReference>
<dbReference type="Proteomes" id="UP001597399">
    <property type="component" value="Unassembled WGS sequence"/>
</dbReference>
<keyword evidence="3" id="KW-1185">Reference proteome</keyword>
<dbReference type="RefSeq" id="WP_253063541.1">
    <property type="nucleotide sequence ID" value="NZ_JAMXWM010000022.1"/>
</dbReference>
<accession>A0ABW5RZK2</accession>
<comment type="caution">
    <text evidence="2">The sequence shown here is derived from an EMBL/GenBank/DDBJ whole genome shotgun (WGS) entry which is preliminary data.</text>
</comment>
<dbReference type="PANTHER" id="PTHR43441:SF12">
    <property type="entry name" value="RIBOSOMAL N-ACETYLTRANSFERASE YDAF-RELATED"/>
    <property type="match status" value="1"/>
</dbReference>
<dbReference type="InterPro" id="IPR000182">
    <property type="entry name" value="GNAT_dom"/>
</dbReference>
<gene>
    <name evidence="2" type="ORF">ACFSUE_04525</name>
</gene>
<dbReference type="EMBL" id="JBHUMQ010000012">
    <property type="protein sequence ID" value="MFD2692898.1"/>
    <property type="molecule type" value="Genomic_DNA"/>
</dbReference>
<keyword evidence="2" id="KW-0808">Transferase</keyword>
<keyword evidence="2" id="KW-0012">Acyltransferase</keyword>
<evidence type="ECO:0000259" key="1">
    <source>
        <dbReference type="PROSITE" id="PS51186"/>
    </source>
</evidence>
<protein>
    <submittedName>
        <fullName evidence="2">GNAT family N-acetyltransferase</fullName>
        <ecNumber evidence="2">2.3.-.-</ecNumber>
    </submittedName>
</protein>
<dbReference type="GO" id="GO:0016746">
    <property type="term" value="F:acyltransferase activity"/>
    <property type="evidence" value="ECO:0007669"/>
    <property type="project" value="UniProtKB-KW"/>
</dbReference>
<dbReference type="Gene3D" id="3.40.630.30">
    <property type="match status" value="1"/>
</dbReference>
<name>A0ABW5RZK2_9BACL</name>
<dbReference type="Pfam" id="PF13302">
    <property type="entry name" value="Acetyltransf_3"/>
    <property type="match status" value="1"/>
</dbReference>
<sequence length="196" mass="22432">MFIHKVDNELELKLIDLRDAKKIFELSEQSRNYLREWLPWLDVTRTVGDTRTFIQGAQRDYGENRGMTMVILCDRVAVGVIGLNMINSMNKTAQIGYWLGAGHQGHGIMTRAARALTDIAFQELSLHKVEIRAAVGNTKSRAVPERLGFKQEGCIRQAEWLYDRYVDHIVYGMLDSEWTEKKNETKDARGAIDDGE</sequence>
<dbReference type="EC" id="2.3.-.-" evidence="2"/>
<dbReference type="PANTHER" id="PTHR43441">
    <property type="entry name" value="RIBOSOMAL-PROTEIN-SERINE ACETYLTRANSFERASE"/>
    <property type="match status" value="1"/>
</dbReference>
<dbReference type="InterPro" id="IPR016181">
    <property type="entry name" value="Acyl_CoA_acyltransferase"/>
</dbReference>
<organism evidence="2 3">
    <name type="scientific">Sporolactobacillus shoreicorticis</name>
    <dbReference type="NCBI Taxonomy" id="1923877"/>
    <lineage>
        <taxon>Bacteria</taxon>
        <taxon>Bacillati</taxon>
        <taxon>Bacillota</taxon>
        <taxon>Bacilli</taxon>
        <taxon>Bacillales</taxon>
        <taxon>Sporolactobacillaceae</taxon>
        <taxon>Sporolactobacillus</taxon>
    </lineage>
</organism>
<dbReference type="InterPro" id="IPR051908">
    <property type="entry name" value="Ribosomal_N-acetyltransferase"/>
</dbReference>
<dbReference type="SUPFAM" id="SSF55729">
    <property type="entry name" value="Acyl-CoA N-acyltransferases (Nat)"/>
    <property type="match status" value="1"/>
</dbReference>
<proteinExistence type="predicted"/>
<evidence type="ECO:0000313" key="2">
    <source>
        <dbReference type="EMBL" id="MFD2692898.1"/>
    </source>
</evidence>
<feature type="domain" description="N-acetyltransferase" evidence="1">
    <location>
        <begin position="15"/>
        <end position="176"/>
    </location>
</feature>